<dbReference type="InterPro" id="IPR010982">
    <property type="entry name" value="Lambda_DNA-bd_dom_sf"/>
</dbReference>
<dbReference type="Gene3D" id="1.10.260.40">
    <property type="entry name" value="lambda repressor-like DNA-binding domains"/>
    <property type="match status" value="1"/>
</dbReference>
<reference evidence="2 3" key="1">
    <citation type="journal article" date="2017" name="Int. J. Syst. Evol. Microbiol.">
        <title>Arachidicoccus ginsenosidivorans sp. nov., with ginsenoside-converting activity isolated from ginseng cultivating soil.</title>
        <authorList>
            <person name="Siddiqi M.Z."/>
            <person name="Aslam Z."/>
            <person name="Im W.T."/>
        </authorList>
    </citation>
    <scope>NUCLEOTIDE SEQUENCE [LARGE SCALE GENOMIC DNA]</scope>
    <source>
        <strain evidence="2 3">Gsoil 809</strain>
    </source>
</reference>
<dbReference type="KEGG" id="agi:FSB73_20015"/>
<proteinExistence type="predicted"/>
<dbReference type="CDD" id="cd00093">
    <property type="entry name" value="HTH_XRE"/>
    <property type="match status" value="1"/>
</dbReference>
<dbReference type="PROSITE" id="PS50943">
    <property type="entry name" value="HTH_CROC1"/>
    <property type="match status" value="1"/>
</dbReference>
<feature type="domain" description="HTH cro/C1-type" evidence="1">
    <location>
        <begin position="15"/>
        <end position="69"/>
    </location>
</feature>
<dbReference type="GO" id="GO:0003677">
    <property type="term" value="F:DNA binding"/>
    <property type="evidence" value="ECO:0007669"/>
    <property type="project" value="InterPro"/>
</dbReference>
<organism evidence="2 3">
    <name type="scientific">Arachidicoccus ginsenosidivorans</name>
    <dbReference type="NCBI Taxonomy" id="496057"/>
    <lineage>
        <taxon>Bacteria</taxon>
        <taxon>Pseudomonadati</taxon>
        <taxon>Bacteroidota</taxon>
        <taxon>Chitinophagia</taxon>
        <taxon>Chitinophagales</taxon>
        <taxon>Chitinophagaceae</taxon>
        <taxon>Arachidicoccus</taxon>
    </lineage>
</organism>
<evidence type="ECO:0000313" key="3">
    <source>
        <dbReference type="Proteomes" id="UP000321291"/>
    </source>
</evidence>
<dbReference type="SUPFAM" id="SSF47413">
    <property type="entry name" value="lambda repressor-like DNA-binding domains"/>
    <property type="match status" value="1"/>
</dbReference>
<dbReference type="EMBL" id="CP042434">
    <property type="protein sequence ID" value="QEC73610.1"/>
    <property type="molecule type" value="Genomic_DNA"/>
</dbReference>
<dbReference type="OrthoDB" id="7859381at2"/>
<evidence type="ECO:0000313" key="2">
    <source>
        <dbReference type="EMBL" id="QEC73610.1"/>
    </source>
</evidence>
<dbReference type="SMART" id="SM00530">
    <property type="entry name" value="HTH_XRE"/>
    <property type="match status" value="1"/>
</dbReference>
<dbReference type="AlphaFoldDB" id="A0A5B8VQ58"/>
<evidence type="ECO:0000259" key="1">
    <source>
        <dbReference type="PROSITE" id="PS50943"/>
    </source>
</evidence>
<keyword evidence="3" id="KW-1185">Reference proteome</keyword>
<dbReference type="InterPro" id="IPR001387">
    <property type="entry name" value="Cro/C1-type_HTH"/>
</dbReference>
<dbReference type="Proteomes" id="UP000321291">
    <property type="component" value="Chromosome"/>
</dbReference>
<sequence>MISNALRKRKMGQVLKTLREKSYISRSALTHLTGISGSTICRIENGRANIQAYSFDRVCMFFEIYPEDLLDLSPEVISEIARKKRLNPYIIDGNADQNAGIMVVESQASFLKHTRIIELLVNEGHLNKFKRVSEIKQLILDNYQKSIPSSVISNALKSNKDIKCVQPAKKNYKLYKAVRIFKPKTCK</sequence>
<gene>
    <name evidence="2" type="ORF">FSB73_20015</name>
</gene>
<name>A0A5B8VQ58_9BACT</name>
<dbReference type="RefSeq" id="WP_146786339.1">
    <property type="nucleotide sequence ID" value="NZ_CP042434.1"/>
</dbReference>
<protein>
    <submittedName>
        <fullName evidence="2">Helix-turn-helix domain-containing protein</fullName>
    </submittedName>
</protein>
<dbReference type="Pfam" id="PF13560">
    <property type="entry name" value="HTH_31"/>
    <property type="match status" value="1"/>
</dbReference>
<accession>A0A5B8VQ58</accession>